<comment type="caution">
    <text evidence="1">The sequence shown here is derived from an EMBL/GenBank/DDBJ whole genome shotgun (WGS) entry which is preliminary data.</text>
</comment>
<accession>A0A1E3ISB3</accession>
<keyword evidence="2" id="KW-1185">Reference proteome</keyword>
<organism evidence="1 2">
    <name type="scientific">Cryptococcus wingfieldii CBS 7118</name>
    <dbReference type="NCBI Taxonomy" id="1295528"/>
    <lineage>
        <taxon>Eukaryota</taxon>
        <taxon>Fungi</taxon>
        <taxon>Dikarya</taxon>
        <taxon>Basidiomycota</taxon>
        <taxon>Agaricomycotina</taxon>
        <taxon>Tremellomycetes</taxon>
        <taxon>Tremellales</taxon>
        <taxon>Cryptococcaceae</taxon>
        <taxon>Cryptococcus</taxon>
    </lineage>
</organism>
<dbReference type="RefSeq" id="XP_019029908.1">
    <property type="nucleotide sequence ID" value="XM_019178189.1"/>
</dbReference>
<dbReference type="EMBL" id="AWGH01000020">
    <property type="protein sequence ID" value="ODN90806.1"/>
    <property type="molecule type" value="Genomic_DNA"/>
</dbReference>
<evidence type="ECO:0000313" key="2">
    <source>
        <dbReference type="Proteomes" id="UP000094819"/>
    </source>
</evidence>
<evidence type="ECO:0000313" key="1">
    <source>
        <dbReference type="EMBL" id="ODN90806.1"/>
    </source>
</evidence>
<dbReference type="GeneID" id="30195335"/>
<proteinExistence type="predicted"/>
<reference evidence="1 2" key="1">
    <citation type="submission" date="2016-06" db="EMBL/GenBank/DDBJ databases">
        <title>Evolution of pathogenesis and genome organization in the Tremellales.</title>
        <authorList>
            <person name="Cuomo C."/>
            <person name="Litvintseva A."/>
            <person name="Heitman J."/>
            <person name="Chen Y."/>
            <person name="Sun S."/>
            <person name="Springer D."/>
            <person name="Dromer F."/>
            <person name="Young S."/>
            <person name="Zeng Q."/>
            <person name="Chapman S."/>
            <person name="Gujja S."/>
            <person name="Saif S."/>
            <person name="Birren B."/>
        </authorList>
    </citation>
    <scope>NUCLEOTIDE SEQUENCE [LARGE SCALE GENOMIC DNA]</scope>
    <source>
        <strain evidence="1 2">CBS 7118</strain>
    </source>
</reference>
<gene>
    <name evidence="1" type="ORF">L198_06123</name>
</gene>
<name>A0A1E3ISB3_9TREE</name>
<sequence>MASKDLFKPQWSTSLSLSSTNKPLIITSCTLVTGIPNSHEWSPSLVPPMAASERLTLFLSSAGIHVVQVYKLTLETIHLKGGDILHASHESGVLFSTVASTVAKRLNIKAKSITKQEAEEAYTWGVQMMMMDCRTSSELTRAWLGWKPEGVGFGWYFGDDCVYRG</sequence>
<protein>
    <submittedName>
        <fullName evidence="1">Uncharacterized protein</fullName>
    </submittedName>
</protein>
<dbReference type="AlphaFoldDB" id="A0A1E3ISB3"/>
<dbReference type="Proteomes" id="UP000094819">
    <property type="component" value="Unassembled WGS sequence"/>
</dbReference>
<dbReference type="OrthoDB" id="10000533at2759"/>